<proteinExistence type="predicted"/>
<dbReference type="RefSeq" id="WP_169944113.1">
    <property type="nucleotide sequence ID" value="NZ_CP053015.1"/>
</dbReference>
<evidence type="ECO:0000313" key="2">
    <source>
        <dbReference type="EMBL" id="QJQ31737.1"/>
    </source>
</evidence>
<feature type="domain" description="HTH araC/xylS-type" evidence="1">
    <location>
        <begin position="166"/>
        <end position="266"/>
    </location>
</feature>
<dbReference type="GO" id="GO:0003700">
    <property type="term" value="F:DNA-binding transcription factor activity"/>
    <property type="evidence" value="ECO:0007669"/>
    <property type="project" value="InterPro"/>
</dbReference>
<protein>
    <submittedName>
        <fullName evidence="2">Helix-turn-helix transcriptional regulator</fullName>
    </submittedName>
</protein>
<dbReference type="KEGG" id="slan:GV829_04175"/>
<dbReference type="Gene3D" id="1.10.10.60">
    <property type="entry name" value="Homeodomain-like"/>
    <property type="match status" value="1"/>
</dbReference>
<organism evidence="2 3">
    <name type="scientific">Sphingomonas lacunae</name>
    <dbReference type="NCBI Taxonomy" id="2698828"/>
    <lineage>
        <taxon>Bacteria</taxon>
        <taxon>Pseudomonadati</taxon>
        <taxon>Pseudomonadota</taxon>
        <taxon>Alphaproteobacteria</taxon>
        <taxon>Sphingomonadales</taxon>
        <taxon>Sphingomonadaceae</taxon>
        <taxon>Sphingomonas</taxon>
    </lineage>
</organism>
<evidence type="ECO:0000313" key="3">
    <source>
        <dbReference type="Proteomes" id="UP000503018"/>
    </source>
</evidence>
<dbReference type="Proteomes" id="UP000503018">
    <property type="component" value="Chromosome"/>
</dbReference>
<accession>A0A6M4ARR5</accession>
<sequence length="298" mass="33693">MTGIMAPPIGFRFAPVATGLERAALIYWEVATNVSGPVIDQLHPDYANIRFKLSGDWAYGSARSRMVPVTDFATVTGPTSQGQWASVEDGHGFNITLLPLAWLRLFGGTAAQWHNRLRPLSDLIGPDQATSLSEAMARSSDFAERVATANAFLQRLWADSVPHPREAELEAIEHALRDPDCGTVEELCRRASLPRHSLCRLTRCAYGMLPKQLLRRERFLRMLRTMEVRSYREWQDFLDPQYVDQSHMIRDFKHFLGLAPSRYFSLDRPMLESSLIAMHQLWASGVDPFHSAPKPDQS</sequence>
<dbReference type="EMBL" id="CP053015">
    <property type="protein sequence ID" value="QJQ31737.1"/>
    <property type="molecule type" value="Genomic_DNA"/>
</dbReference>
<name>A0A6M4ARR5_9SPHN</name>
<dbReference type="GO" id="GO:0043565">
    <property type="term" value="F:sequence-specific DNA binding"/>
    <property type="evidence" value="ECO:0007669"/>
    <property type="project" value="InterPro"/>
</dbReference>
<dbReference type="InterPro" id="IPR018060">
    <property type="entry name" value="HTH_AraC"/>
</dbReference>
<gene>
    <name evidence="2" type="ORF">GV829_04175</name>
</gene>
<reference evidence="2 3" key="1">
    <citation type="submission" date="2020-01" db="EMBL/GenBank/DDBJ databases">
        <title>Sphingomonas sp. strain CSW-10.</title>
        <authorList>
            <person name="Chen W.-M."/>
        </authorList>
    </citation>
    <scope>NUCLEOTIDE SEQUENCE [LARGE SCALE GENOMIC DNA]</scope>
    <source>
        <strain evidence="2 3">CSW-10</strain>
    </source>
</reference>
<dbReference type="AlphaFoldDB" id="A0A6M4ARR5"/>
<keyword evidence="3" id="KW-1185">Reference proteome</keyword>
<dbReference type="PROSITE" id="PS01124">
    <property type="entry name" value="HTH_ARAC_FAMILY_2"/>
    <property type="match status" value="1"/>
</dbReference>
<evidence type="ECO:0000259" key="1">
    <source>
        <dbReference type="PROSITE" id="PS01124"/>
    </source>
</evidence>